<evidence type="ECO:0000259" key="3">
    <source>
        <dbReference type="Pfam" id="PF00294"/>
    </source>
</evidence>
<name>A0A2G9WTT7_9HYPH</name>
<protein>
    <submittedName>
        <fullName evidence="4">Ribokinase</fullName>
    </submittedName>
</protein>
<comment type="caution">
    <text evidence="4">The sequence shown here is derived from an EMBL/GenBank/DDBJ whole genome shotgun (WGS) entry which is preliminary data.</text>
</comment>
<gene>
    <name evidence="4" type="ORF">CJ014_17250</name>
</gene>
<reference evidence="4 5" key="1">
    <citation type="submission" date="2017-08" db="EMBL/GenBank/DDBJ databases">
        <title>Pleomorphomonas carboxidotrophicus sp. nov., a new mesophilic hydrogenogenic carboxidotroph.</title>
        <authorList>
            <person name="Esquivel-Elizondo S."/>
            <person name="Krajmalnik-Brown R."/>
            <person name="Maldonado J."/>
        </authorList>
    </citation>
    <scope>NUCLEOTIDE SEQUENCE [LARGE SCALE GENOMIC DNA]</scope>
    <source>
        <strain evidence="4 5">SVCO-16</strain>
    </source>
</reference>
<dbReference type="GO" id="GO:0006796">
    <property type="term" value="P:phosphate-containing compound metabolic process"/>
    <property type="evidence" value="ECO:0007669"/>
    <property type="project" value="UniProtKB-ARBA"/>
</dbReference>
<dbReference type="RefSeq" id="WP_100081727.1">
    <property type="nucleotide sequence ID" value="NZ_NQVN01000012.1"/>
</dbReference>
<feature type="domain" description="Carbohydrate kinase PfkB" evidence="3">
    <location>
        <begin position="6"/>
        <end position="287"/>
    </location>
</feature>
<dbReference type="SUPFAM" id="SSF53613">
    <property type="entry name" value="Ribokinase-like"/>
    <property type="match status" value="1"/>
</dbReference>
<dbReference type="Proteomes" id="UP000231070">
    <property type="component" value="Unassembled WGS sequence"/>
</dbReference>
<dbReference type="InterPro" id="IPR029056">
    <property type="entry name" value="Ribokinase-like"/>
</dbReference>
<keyword evidence="5" id="KW-1185">Reference proteome</keyword>
<dbReference type="Pfam" id="PF00294">
    <property type="entry name" value="PfkB"/>
    <property type="match status" value="1"/>
</dbReference>
<dbReference type="Gene3D" id="3.40.1190.20">
    <property type="match status" value="1"/>
</dbReference>
<dbReference type="PRINTS" id="PR00990">
    <property type="entry name" value="RIBOKINASE"/>
</dbReference>
<evidence type="ECO:0000256" key="1">
    <source>
        <dbReference type="ARBA" id="ARBA00022679"/>
    </source>
</evidence>
<dbReference type="InterPro" id="IPR002139">
    <property type="entry name" value="Ribo/fructo_kinase"/>
</dbReference>
<sequence>MTARPLVTVFGSLHYDIMVDSPDRPRKGETLAGSAWFPKCGGKGGNQAVAAARAGVPAAMIGAVGDDDFGRALVANLDRRGVDRSRVRTLGSAGSGMSVAIFDADGDYGAVIVSGANLSLGEADVAAAADLLARTGVLVLQNEVPDAANAAIAAAARAAGGRVLLNAAPARPLSDALQRQIDILVVNAVEAADVSGRAVAGPSDALAVAAELAGRFPHVVVTLGGDGLVYAGAGEAPYALPAIPVRLVSTHGAGDEFIGVLAAGLAQGKGIRVALEAANAAAAKLVATPENER</sequence>
<organism evidence="4 5">
    <name type="scientific">Pleomorphomonas carboxyditropha</name>
    <dbReference type="NCBI Taxonomy" id="2023338"/>
    <lineage>
        <taxon>Bacteria</taxon>
        <taxon>Pseudomonadati</taxon>
        <taxon>Pseudomonadota</taxon>
        <taxon>Alphaproteobacteria</taxon>
        <taxon>Hyphomicrobiales</taxon>
        <taxon>Pleomorphomonadaceae</taxon>
        <taxon>Pleomorphomonas</taxon>
    </lineage>
</organism>
<dbReference type="InterPro" id="IPR011611">
    <property type="entry name" value="PfkB_dom"/>
</dbReference>
<evidence type="ECO:0000313" key="4">
    <source>
        <dbReference type="EMBL" id="PIO98113.1"/>
    </source>
</evidence>
<dbReference type="GO" id="GO:0016301">
    <property type="term" value="F:kinase activity"/>
    <property type="evidence" value="ECO:0007669"/>
    <property type="project" value="UniProtKB-KW"/>
</dbReference>
<dbReference type="EMBL" id="NQVN01000012">
    <property type="protein sequence ID" value="PIO98113.1"/>
    <property type="molecule type" value="Genomic_DNA"/>
</dbReference>
<dbReference type="PANTHER" id="PTHR10584">
    <property type="entry name" value="SUGAR KINASE"/>
    <property type="match status" value="1"/>
</dbReference>
<keyword evidence="1" id="KW-0808">Transferase</keyword>
<dbReference type="OrthoDB" id="9775849at2"/>
<dbReference type="PANTHER" id="PTHR10584:SF166">
    <property type="entry name" value="RIBOKINASE"/>
    <property type="match status" value="1"/>
</dbReference>
<keyword evidence="2 4" id="KW-0418">Kinase</keyword>
<proteinExistence type="predicted"/>
<dbReference type="AlphaFoldDB" id="A0A2G9WTT7"/>
<evidence type="ECO:0000313" key="5">
    <source>
        <dbReference type="Proteomes" id="UP000231070"/>
    </source>
</evidence>
<evidence type="ECO:0000256" key="2">
    <source>
        <dbReference type="ARBA" id="ARBA00022777"/>
    </source>
</evidence>
<dbReference type="GO" id="GO:0005829">
    <property type="term" value="C:cytosol"/>
    <property type="evidence" value="ECO:0007669"/>
    <property type="project" value="TreeGrafter"/>
</dbReference>
<accession>A0A2G9WTT7</accession>